<evidence type="ECO:0000256" key="11">
    <source>
        <dbReference type="RuleBase" id="RU004326"/>
    </source>
</evidence>
<dbReference type="InterPro" id="IPR005845">
    <property type="entry name" value="A-D-PHexomutase_a/b/a-II"/>
</dbReference>
<dbReference type="Proteomes" id="UP000054270">
    <property type="component" value="Unassembled WGS sequence"/>
</dbReference>
<evidence type="ECO:0000313" key="15">
    <source>
        <dbReference type="EMBL" id="KJA27274.1"/>
    </source>
</evidence>
<keyword evidence="7 11" id="KW-0479">Metal-binding</keyword>
<evidence type="ECO:0000256" key="10">
    <source>
        <dbReference type="ARBA" id="ARBA00023277"/>
    </source>
</evidence>
<keyword evidence="5" id="KW-0313">Glucose metabolism</keyword>
<evidence type="ECO:0000256" key="6">
    <source>
        <dbReference type="ARBA" id="ARBA00022553"/>
    </source>
</evidence>
<dbReference type="GO" id="GO:0006006">
    <property type="term" value="P:glucose metabolic process"/>
    <property type="evidence" value="ECO:0007669"/>
    <property type="project" value="UniProtKB-KW"/>
</dbReference>
<dbReference type="InterPro" id="IPR005841">
    <property type="entry name" value="Alpha-D-phosphohexomutase_SF"/>
</dbReference>
<comment type="subcellular location">
    <subcellularLocation>
        <location evidence="2">Cytoplasm</location>
    </subcellularLocation>
</comment>
<evidence type="ECO:0000256" key="5">
    <source>
        <dbReference type="ARBA" id="ARBA00022526"/>
    </source>
</evidence>
<keyword evidence="10" id="KW-0119">Carbohydrate metabolism</keyword>
<evidence type="ECO:0000256" key="8">
    <source>
        <dbReference type="ARBA" id="ARBA00022842"/>
    </source>
</evidence>
<dbReference type="InterPro" id="IPR005844">
    <property type="entry name" value="A-D-PHexomutase_a/b/a-I"/>
</dbReference>
<evidence type="ECO:0008006" key="17">
    <source>
        <dbReference type="Google" id="ProtNLM"/>
    </source>
</evidence>
<dbReference type="InterPro" id="IPR016066">
    <property type="entry name" value="A-D-PHexomutase_CS"/>
</dbReference>
<dbReference type="Pfam" id="PF02880">
    <property type="entry name" value="PGM_PMM_III"/>
    <property type="match status" value="1"/>
</dbReference>
<dbReference type="SUPFAM" id="SSF53738">
    <property type="entry name" value="Phosphoglucomutase, first 3 domains"/>
    <property type="match status" value="3"/>
</dbReference>
<name>A0A0D2P8G6_HYPSF</name>
<evidence type="ECO:0000259" key="13">
    <source>
        <dbReference type="Pfam" id="PF02879"/>
    </source>
</evidence>
<organism evidence="15 16">
    <name type="scientific">Hypholoma sublateritium (strain FD-334 SS-4)</name>
    <dbReference type="NCBI Taxonomy" id="945553"/>
    <lineage>
        <taxon>Eukaryota</taxon>
        <taxon>Fungi</taxon>
        <taxon>Dikarya</taxon>
        <taxon>Basidiomycota</taxon>
        <taxon>Agaricomycotina</taxon>
        <taxon>Agaricomycetes</taxon>
        <taxon>Agaricomycetidae</taxon>
        <taxon>Agaricales</taxon>
        <taxon>Agaricineae</taxon>
        <taxon>Strophariaceae</taxon>
        <taxon>Hypholoma</taxon>
    </lineage>
</organism>
<dbReference type="GO" id="GO:0000287">
    <property type="term" value="F:magnesium ion binding"/>
    <property type="evidence" value="ECO:0007669"/>
    <property type="project" value="InterPro"/>
</dbReference>
<dbReference type="PRINTS" id="PR00509">
    <property type="entry name" value="PGMPMM"/>
</dbReference>
<gene>
    <name evidence="15" type="ORF">HYPSUDRAFT_131247</name>
</gene>
<feature type="domain" description="Alpha-D-phosphohexomutase alpha/beta/alpha" evidence="14">
    <location>
        <begin position="324"/>
        <end position="450"/>
    </location>
</feature>
<reference evidence="16" key="1">
    <citation type="submission" date="2014-04" db="EMBL/GenBank/DDBJ databases">
        <title>Evolutionary Origins and Diversification of the Mycorrhizal Mutualists.</title>
        <authorList>
            <consortium name="DOE Joint Genome Institute"/>
            <consortium name="Mycorrhizal Genomics Consortium"/>
            <person name="Kohler A."/>
            <person name="Kuo A."/>
            <person name="Nagy L.G."/>
            <person name="Floudas D."/>
            <person name="Copeland A."/>
            <person name="Barry K.W."/>
            <person name="Cichocki N."/>
            <person name="Veneault-Fourrey C."/>
            <person name="LaButti K."/>
            <person name="Lindquist E.A."/>
            <person name="Lipzen A."/>
            <person name="Lundell T."/>
            <person name="Morin E."/>
            <person name="Murat C."/>
            <person name="Riley R."/>
            <person name="Ohm R."/>
            <person name="Sun H."/>
            <person name="Tunlid A."/>
            <person name="Henrissat B."/>
            <person name="Grigoriev I.V."/>
            <person name="Hibbett D.S."/>
            <person name="Martin F."/>
        </authorList>
    </citation>
    <scope>NUCLEOTIDE SEQUENCE [LARGE SCALE GENOMIC DNA]</scope>
    <source>
        <strain evidence="16">FD-334 SS-4</strain>
    </source>
</reference>
<feature type="domain" description="Alpha-D-phosphohexomutase alpha/beta/alpha" evidence="13">
    <location>
        <begin position="210"/>
        <end position="314"/>
    </location>
</feature>
<dbReference type="GO" id="GO:0008973">
    <property type="term" value="F:phosphopentomutase activity"/>
    <property type="evidence" value="ECO:0007669"/>
    <property type="project" value="TreeGrafter"/>
</dbReference>
<evidence type="ECO:0000313" key="16">
    <source>
        <dbReference type="Proteomes" id="UP000054270"/>
    </source>
</evidence>
<dbReference type="FunFam" id="3.40.120.10:FF:000035">
    <property type="entry name" value="Pgm3p"/>
    <property type="match status" value="1"/>
</dbReference>
<protein>
    <recommendedName>
        <fullName evidence="17">Phosphoglucomutase</fullName>
    </recommendedName>
</protein>
<dbReference type="OMA" id="GYCVDPE"/>
<dbReference type="InterPro" id="IPR036900">
    <property type="entry name" value="A-D-PHexomutase_C_sf"/>
</dbReference>
<dbReference type="GO" id="GO:0005634">
    <property type="term" value="C:nucleus"/>
    <property type="evidence" value="ECO:0007669"/>
    <property type="project" value="TreeGrafter"/>
</dbReference>
<dbReference type="Gene3D" id="3.40.120.10">
    <property type="entry name" value="Alpha-D-Glucose-1,6-Bisphosphate, subunit A, domain 3"/>
    <property type="match status" value="3"/>
</dbReference>
<dbReference type="PANTHER" id="PTHR45745">
    <property type="entry name" value="PHOSPHOMANNOMUTASE 45A"/>
    <property type="match status" value="1"/>
</dbReference>
<dbReference type="Pfam" id="PF02878">
    <property type="entry name" value="PGM_PMM_I"/>
    <property type="match status" value="1"/>
</dbReference>
<keyword evidence="6" id="KW-0597">Phosphoprotein</keyword>
<evidence type="ECO:0000256" key="9">
    <source>
        <dbReference type="ARBA" id="ARBA00023235"/>
    </source>
</evidence>
<evidence type="ECO:0000256" key="7">
    <source>
        <dbReference type="ARBA" id="ARBA00022723"/>
    </source>
</evidence>
<evidence type="ECO:0000259" key="12">
    <source>
        <dbReference type="Pfam" id="PF02878"/>
    </source>
</evidence>
<dbReference type="SUPFAM" id="SSF55957">
    <property type="entry name" value="Phosphoglucomutase, C-terminal domain"/>
    <property type="match status" value="1"/>
</dbReference>
<dbReference type="InterPro" id="IPR005846">
    <property type="entry name" value="A-D-PHexomutase_a/b/a-III"/>
</dbReference>
<proteinExistence type="inferred from homology"/>
<dbReference type="InterPro" id="IPR016055">
    <property type="entry name" value="A-D-PHexomutase_a/b/a-I/II/III"/>
</dbReference>
<accession>A0A0D2P8G6</accession>
<evidence type="ECO:0000259" key="14">
    <source>
        <dbReference type="Pfam" id="PF02880"/>
    </source>
</evidence>
<evidence type="ECO:0000256" key="2">
    <source>
        <dbReference type="ARBA" id="ARBA00004496"/>
    </source>
</evidence>
<dbReference type="GO" id="GO:0005737">
    <property type="term" value="C:cytoplasm"/>
    <property type="evidence" value="ECO:0007669"/>
    <property type="project" value="UniProtKB-SubCell"/>
</dbReference>
<sequence length="594" mass="66114">MSSLPLKDLVDQWVQLDPDPETRNEIQNLWQREDYEELEKRLRTRIEFGTAGLRGRMEAGWSRMNDLIIIQTSQGLAEYVLQHVENAQSRGLVIGHDHRHNSEHWANLTTQTFIAKGIKVYTLRGLNHTPMVPFSVKKLKAACGVMITASHNPKQDNGYKVYWENAVQIIGPHDAGISNAIQLNLTPQPLVNVHSITDLVADLTENLRRDYFDCLRALSSTKTLNPYVPVKFVNTSMHGVGDPFSKQAFEIFGFAPYIPVKEQQEADPEFPTVKFPNPEEKGALNLAIETADREGADYVLAQDPDADRFTAAEKDASGTWTLFTGDQLGSLFASQVFKSYKASGKPLDKLAMVASTVSSKMIESMARIEGFKFTECLTGFKFIGNTALNLVEQGYEVPFGYEEAIGFMFGTHIRDKDGVAATVSFAELVASLCTEGKTVKDHLQELHQRYGYFETRNSYFISNDQKVTDEIFTHIRHQDVSDLHGGDTYPTSLGSLKITRIVDLTTGYDSGNPPDYRPSLPLSSGHMIQIRAGDATQGASLVLTLRTSGTEPKIKYYLEGKGENPQIVGPLLSKAVTEIADNWIQCAKHGLRIA</sequence>
<keyword evidence="8 11" id="KW-0460">Magnesium</keyword>
<dbReference type="Pfam" id="PF02879">
    <property type="entry name" value="PGM_PMM_II"/>
    <property type="match status" value="1"/>
</dbReference>
<evidence type="ECO:0000256" key="3">
    <source>
        <dbReference type="ARBA" id="ARBA00010231"/>
    </source>
</evidence>
<keyword evidence="9" id="KW-0413">Isomerase</keyword>
<dbReference type="STRING" id="945553.A0A0D2P8G6"/>
<keyword evidence="4" id="KW-0963">Cytoplasm</keyword>
<evidence type="ECO:0000256" key="1">
    <source>
        <dbReference type="ARBA" id="ARBA00001946"/>
    </source>
</evidence>
<comment type="cofactor">
    <cofactor evidence="1">
        <name>Mg(2+)</name>
        <dbReference type="ChEBI" id="CHEBI:18420"/>
    </cofactor>
</comment>
<dbReference type="GO" id="GO:0006166">
    <property type="term" value="P:purine ribonucleoside salvage"/>
    <property type="evidence" value="ECO:0007669"/>
    <property type="project" value="TreeGrafter"/>
</dbReference>
<dbReference type="AlphaFoldDB" id="A0A0D2P8G6"/>
<comment type="similarity">
    <text evidence="3 11">Belongs to the phosphohexose mutase family.</text>
</comment>
<evidence type="ECO:0000256" key="4">
    <source>
        <dbReference type="ARBA" id="ARBA00022490"/>
    </source>
</evidence>
<keyword evidence="16" id="KW-1185">Reference proteome</keyword>
<dbReference type="PANTHER" id="PTHR45745:SF1">
    <property type="entry name" value="PHOSPHOGLUCOMUTASE 2B-RELATED"/>
    <property type="match status" value="1"/>
</dbReference>
<feature type="domain" description="Alpha-D-phosphohexomutase alpha/beta/alpha" evidence="12">
    <location>
        <begin position="46"/>
        <end position="182"/>
    </location>
</feature>
<dbReference type="EMBL" id="KN817524">
    <property type="protein sequence ID" value="KJA27274.1"/>
    <property type="molecule type" value="Genomic_DNA"/>
</dbReference>
<dbReference type="PROSITE" id="PS00710">
    <property type="entry name" value="PGM_PMM"/>
    <property type="match status" value="1"/>
</dbReference>
<dbReference type="CDD" id="cd05799">
    <property type="entry name" value="PGM2"/>
    <property type="match status" value="1"/>
</dbReference>
<dbReference type="OrthoDB" id="8300170at2759"/>